<name>A0AAV2KIN7_KNICA</name>
<accession>A0AAV2KIN7</accession>
<reference evidence="1 2" key="1">
    <citation type="submission" date="2024-04" db="EMBL/GenBank/DDBJ databases">
        <authorList>
            <person name="Waldvogel A.-M."/>
            <person name="Schoenle A."/>
        </authorList>
    </citation>
    <scope>NUCLEOTIDE SEQUENCE [LARGE SCALE GENOMIC DNA]</scope>
</reference>
<dbReference type="Proteomes" id="UP001497482">
    <property type="component" value="Chromosome 19"/>
</dbReference>
<evidence type="ECO:0000313" key="2">
    <source>
        <dbReference type="Proteomes" id="UP001497482"/>
    </source>
</evidence>
<evidence type="ECO:0000313" key="1">
    <source>
        <dbReference type="EMBL" id="CAL1589880.1"/>
    </source>
</evidence>
<sequence length="225" mass="24991">MPQSRSLTCALAHVSQRGLRRSHEPHGVGAEAPVRARPPVRLCDAVIQTEHELQTAVRVRGGGQRCGHQCEEEEEEEEEGARPHGAQAAVRALILHDHCACTDLSRMCIYGVSRAYPRLHLSLDVRVIRPPESACTYRPVDQSPVCTLDSLRPVDQSPVCTLDSLRPVDQSPVCTLDSPLDLVSTRLENNIQILSVNMKQKVKDLDSDDEWILEHEVRGHQSPVP</sequence>
<proteinExistence type="predicted"/>
<dbReference type="EMBL" id="OZ035841">
    <property type="protein sequence ID" value="CAL1589880.1"/>
    <property type="molecule type" value="Genomic_DNA"/>
</dbReference>
<protein>
    <submittedName>
        <fullName evidence="1">Uncharacterized protein</fullName>
    </submittedName>
</protein>
<keyword evidence="2" id="KW-1185">Reference proteome</keyword>
<gene>
    <name evidence="1" type="ORF">KC01_LOCUS19486</name>
</gene>
<dbReference type="AlphaFoldDB" id="A0AAV2KIN7"/>
<organism evidence="1 2">
    <name type="scientific">Knipowitschia caucasica</name>
    <name type="common">Caucasian dwarf goby</name>
    <name type="synonym">Pomatoschistus caucasicus</name>
    <dbReference type="NCBI Taxonomy" id="637954"/>
    <lineage>
        <taxon>Eukaryota</taxon>
        <taxon>Metazoa</taxon>
        <taxon>Chordata</taxon>
        <taxon>Craniata</taxon>
        <taxon>Vertebrata</taxon>
        <taxon>Euteleostomi</taxon>
        <taxon>Actinopterygii</taxon>
        <taxon>Neopterygii</taxon>
        <taxon>Teleostei</taxon>
        <taxon>Neoteleostei</taxon>
        <taxon>Acanthomorphata</taxon>
        <taxon>Gobiaria</taxon>
        <taxon>Gobiiformes</taxon>
        <taxon>Gobioidei</taxon>
        <taxon>Gobiidae</taxon>
        <taxon>Gobiinae</taxon>
        <taxon>Knipowitschia</taxon>
    </lineage>
</organism>